<name>A0AAD7S719_9TELE</name>
<accession>A0AAD7S719</accession>
<evidence type="ECO:0000313" key="2">
    <source>
        <dbReference type="Proteomes" id="UP001221898"/>
    </source>
</evidence>
<gene>
    <name evidence="1" type="ORF">AAFF_G00010260</name>
</gene>
<organism evidence="1 2">
    <name type="scientific">Aldrovandia affinis</name>
    <dbReference type="NCBI Taxonomy" id="143900"/>
    <lineage>
        <taxon>Eukaryota</taxon>
        <taxon>Metazoa</taxon>
        <taxon>Chordata</taxon>
        <taxon>Craniata</taxon>
        <taxon>Vertebrata</taxon>
        <taxon>Euteleostomi</taxon>
        <taxon>Actinopterygii</taxon>
        <taxon>Neopterygii</taxon>
        <taxon>Teleostei</taxon>
        <taxon>Notacanthiformes</taxon>
        <taxon>Halosauridae</taxon>
        <taxon>Aldrovandia</taxon>
    </lineage>
</organism>
<comment type="caution">
    <text evidence="1">The sequence shown here is derived from an EMBL/GenBank/DDBJ whole genome shotgun (WGS) entry which is preliminary data.</text>
</comment>
<dbReference type="Proteomes" id="UP001221898">
    <property type="component" value="Unassembled WGS sequence"/>
</dbReference>
<dbReference type="EMBL" id="JAINUG010000100">
    <property type="protein sequence ID" value="KAJ8397172.1"/>
    <property type="molecule type" value="Genomic_DNA"/>
</dbReference>
<protein>
    <submittedName>
        <fullName evidence="1">Uncharacterized protein</fullName>
    </submittedName>
</protein>
<sequence>MIGVEYLLRQTGQPLQNVDLDSKETEVMFKDLVEEEEWPDCSHLVEAIIVRLCGIHKSPKKQGKDTLTRWTLILQDYHKIQ</sequence>
<reference evidence="1" key="1">
    <citation type="journal article" date="2023" name="Science">
        <title>Genome structures resolve the early diversification of teleost fishes.</title>
        <authorList>
            <person name="Parey E."/>
            <person name="Louis A."/>
            <person name="Montfort J."/>
            <person name="Bouchez O."/>
            <person name="Roques C."/>
            <person name="Iampietro C."/>
            <person name="Lluch J."/>
            <person name="Castinel A."/>
            <person name="Donnadieu C."/>
            <person name="Desvignes T."/>
            <person name="Floi Bucao C."/>
            <person name="Jouanno E."/>
            <person name="Wen M."/>
            <person name="Mejri S."/>
            <person name="Dirks R."/>
            <person name="Jansen H."/>
            <person name="Henkel C."/>
            <person name="Chen W.J."/>
            <person name="Zahm M."/>
            <person name="Cabau C."/>
            <person name="Klopp C."/>
            <person name="Thompson A.W."/>
            <person name="Robinson-Rechavi M."/>
            <person name="Braasch I."/>
            <person name="Lecointre G."/>
            <person name="Bobe J."/>
            <person name="Postlethwait J.H."/>
            <person name="Berthelot C."/>
            <person name="Roest Crollius H."/>
            <person name="Guiguen Y."/>
        </authorList>
    </citation>
    <scope>NUCLEOTIDE SEQUENCE</scope>
    <source>
        <strain evidence="1">NC1722</strain>
    </source>
</reference>
<proteinExistence type="predicted"/>
<dbReference type="AlphaFoldDB" id="A0AAD7S719"/>
<evidence type="ECO:0000313" key="1">
    <source>
        <dbReference type="EMBL" id="KAJ8397172.1"/>
    </source>
</evidence>
<keyword evidence="2" id="KW-1185">Reference proteome</keyword>